<evidence type="ECO:0000313" key="2">
    <source>
        <dbReference type="EMBL" id="TDT86394.1"/>
    </source>
</evidence>
<dbReference type="Proteomes" id="UP000295506">
    <property type="component" value="Unassembled WGS sequence"/>
</dbReference>
<evidence type="ECO:0000259" key="1">
    <source>
        <dbReference type="Pfam" id="PF07157"/>
    </source>
</evidence>
<dbReference type="Pfam" id="PF07157">
    <property type="entry name" value="DNA_circ_N"/>
    <property type="match status" value="1"/>
</dbReference>
<comment type="caution">
    <text evidence="2">The sequence shown here is derived from an EMBL/GenBank/DDBJ whole genome shotgun (WGS) entry which is preliminary data.</text>
</comment>
<dbReference type="RefSeq" id="WP_078063537.1">
    <property type="nucleotide sequence ID" value="NZ_CP014206.1"/>
</dbReference>
<protein>
    <submittedName>
        <fullName evidence="2">Prophage DNA circulation protein</fullName>
    </submittedName>
</protein>
<accession>A0AA94PRE6</accession>
<gene>
    <name evidence="2" type="ORF">EDC59_11370</name>
</gene>
<reference evidence="2 3" key="1">
    <citation type="submission" date="2019-03" db="EMBL/GenBank/DDBJ databases">
        <title>Genomic Encyclopedia of Type Strains, Phase IV (KMG-IV): sequencing the most valuable type-strain genomes for metagenomic binning, comparative biology and taxonomic classification.</title>
        <authorList>
            <person name="Goeker M."/>
        </authorList>
    </citation>
    <scope>NUCLEOTIDE SEQUENCE [LARGE SCALE GENOMIC DNA]</scope>
    <source>
        <strain evidence="2 3">DSM 101483</strain>
    </source>
</reference>
<sequence length="409" mass="43325">MSWQEELRDAKFRGKPFFVEEHELSGGRRKQVTEYPLRDDPATEDLGRKAHRFSFQAFVIGPDYMAARDALLEALDEAGPGELIHPYFGSRTVDILEWSVRESTRKGGMATFTISCVQAGKTVLPSRTVNTAVGVQTASASLTEVTAAGFVETWDVSGPEWVRLEALDAVDSALDAISGAMDMTSMPFDMANSALADITSLKADGLSLLNFPDLLADRLCALVDDLFDLVSFDTSGLSLFSSLFSFSSSTRAASSPLSTVGAKVAANGSALTRLIRNTALASAATAFASTTAASTASTSTGSSTGFETFDDALAVREELVQAIDASSSEASDPEYAALTDLRVAVVQDFASRESLPRLTSYQPAETLPAVVVAYDIYGDAAQADQIVTRNKVRHPGAIPGGSVLEVLGG</sequence>
<feature type="domain" description="DNA circulation N-terminal" evidence="1">
    <location>
        <begin position="7"/>
        <end position="93"/>
    </location>
</feature>
<dbReference type="EMBL" id="SOBK01000013">
    <property type="protein sequence ID" value="TDT86394.1"/>
    <property type="molecule type" value="Genomic_DNA"/>
</dbReference>
<dbReference type="AlphaFoldDB" id="A0AA94PRE6"/>
<dbReference type="InterPro" id="IPR009826">
    <property type="entry name" value="DNA_circ_N"/>
</dbReference>
<name>A0AA94PRE6_9BACT</name>
<organism evidence="2 3">
    <name type="scientific">Pseudodesulfovibrio indicus</name>
    <dbReference type="NCBI Taxonomy" id="1716143"/>
    <lineage>
        <taxon>Bacteria</taxon>
        <taxon>Pseudomonadati</taxon>
        <taxon>Thermodesulfobacteriota</taxon>
        <taxon>Desulfovibrionia</taxon>
        <taxon>Desulfovibrionales</taxon>
        <taxon>Desulfovibrionaceae</taxon>
    </lineage>
</organism>
<evidence type="ECO:0000313" key="3">
    <source>
        <dbReference type="Proteomes" id="UP000295506"/>
    </source>
</evidence>
<proteinExistence type="predicted"/>